<sequence length="88" mass="9360">MTSGLNKVRVSGVVCVFTPDSSAPYGLRFPSPVLPALPPLFSTQPTPLFPPPPPPPLFLPSHLSFLLTFTLTSLLTIPAFSTVKTGIK</sequence>
<evidence type="ECO:0000256" key="1">
    <source>
        <dbReference type="SAM" id="Phobius"/>
    </source>
</evidence>
<dbReference type="WBParaSite" id="SSLN_0001008401-mRNA-1">
    <property type="protein sequence ID" value="SSLN_0001008401-mRNA-1"/>
    <property type="gene ID" value="SSLN_0001008401"/>
</dbReference>
<protein>
    <submittedName>
        <fullName evidence="2 4">Uncharacterized protein</fullName>
    </submittedName>
</protein>
<keyword evidence="3" id="KW-1185">Reference proteome</keyword>
<evidence type="ECO:0000313" key="2">
    <source>
        <dbReference type="EMBL" id="VDL96107.1"/>
    </source>
</evidence>
<keyword evidence="1" id="KW-1133">Transmembrane helix</keyword>
<organism evidence="4">
    <name type="scientific">Schistocephalus solidus</name>
    <name type="common">Tapeworm</name>
    <dbReference type="NCBI Taxonomy" id="70667"/>
    <lineage>
        <taxon>Eukaryota</taxon>
        <taxon>Metazoa</taxon>
        <taxon>Spiralia</taxon>
        <taxon>Lophotrochozoa</taxon>
        <taxon>Platyhelminthes</taxon>
        <taxon>Cestoda</taxon>
        <taxon>Eucestoda</taxon>
        <taxon>Diphyllobothriidea</taxon>
        <taxon>Diphyllobothriidae</taxon>
        <taxon>Schistocephalus</taxon>
    </lineage>
</organism>
<accession>A0A183SZS4</accession>
<name>A0A183SZS4_SCHSO</name>
<keyword evidence="1" id="KW-0472">Membrane</keyword>
<reference evidence="4" key="1">
    <citation type="submission" date="2016-06" db="UniProtKB">
        <authorList>
            <consortium name="WormBaseParasite"/>
        </authorList>
    </citation>
    <scope>IDENTIFICATION</scope>
</reference>
<proteinExistence type="predicted"/>
<evidence type="ECO:0000313" key="4">
    <source>
        <dbReference type="WBParaSite" id="SSLN_0001008401-mRNA-1"/>
    </source>
</evidence>
<reference evidence="2 3" key="2">
    <citation type="submission" date="2018-11" db="EMBL/GenBank/DDBJ databases">
        <authorList>
            <consortium name="Pathogen Informatics"/>
        </authorList>
    </citation>
    <scope>NUCLEOTIDE SEQUENCE [LARGE SCALE GENOMIC DNA]</scope>
    <source>
        <strain evidence="2 3">NST_G2</strain>
    </source>
</reference>
<gene>
    <name evidence="2" type="ORF">SSLN_LOCUS9722</name>
</gene>
<feature type="transmembrane region" description="Helical" evidence="1">
    <location>
        <begin position="59"/>
        <end position="80"/>
    </location>
</feature>
<dbReference type="EMBL" id="UYSU01035418">
    <property type="protein sequence ID" value="VDL96107.1"/>
    <property type="molecule type" value="Genomic_DNA"/>
</dbReference>
<dbReference type="Proteomes" id="UP000275846">
    <property type="component" value="Unassembled WGS sequence"/>
</dbReference>
<dbReference type="AlphaFoldDB" id="A0A183SZS4"/>
<keyword evidence="1" id="KW-0812">Transmembrane</keyword>
<evidence type="ECO:0000313" key="3">
    <source>
        <dbReference type="Proteomes" id="UP000275846"/>
    </source>
</evidence>